<keyword evidence="10" id="KW-1185">Reference proteome</keyword>
<keyword evidence="9" id="KW-0328">Glycosyltransferase</keyword>
<evidence type="ECO:0000313" key="10">
    <source>
        <dbReference type="Proteomes" id="UP000517916"/>
    </source>
</evidence>
<dbReference type="EC" id="2.4.1.-" evidence="9"/>
<proteinExistence type="inferred from homology"/>
<feature type="transmembrane region" description="Helical" evidence="8">
    <location>
        <begin position="349"/>
        <end position="371"/>
    </location>
</feature>
<comment type="subcellular location">
    <subcellularLocation>
        <location evidence="1">Cell membrane</location>
        <topology evidence="1">Multi-pass membrane protein</topology>
    </subcellularLocation>
</comment>
<accession>A0ABR6BUW8</accession>
<gene>
    <name evidence="9" type="ORF">BC739_007600</name>
</gene>
<sequence>MLSSRAALATMLVINAVAVGIAVALLGAREFDLEVYRVGARTWLDGGDLYGPMLVDFVGASFPFTYPPVSAPLFVPLALLPRAVAGTLVIVVSAVLAVAVAYRVLLSLDAFPGDRRKRLLVASALCTAALEFEPFRATLMAGQVNVVLMALVVFDCLVPAPRWPRGLLIGIAAAIKLTPAVFVLYLLLRRDFRAALTAGLSFLAVTAVGVAVAPGESARYWLDLMWRTDRPGSPVYAGNQSLRGLLARFGLTGSTQTLLWALASLLVLVLAVLAMRRLAPPAALVANAAAGLLISPISWTHHWVWVLPAILVLAAGRRWYCAGLLTAAVLLGPLLPVPNTGLVELDWTWWQHLLGNSYVELAVLGLAVTALSRRPSPAPLAPPQPRQPQPSGG</sequence>
<comment type="similarity">
    <text evidence="7">Belongs to the glycosyltransferase 87 family.</text>
</comment>
<keyword evidence="5 8" id="KW-1133">Transmembrane helix</keyword>
<feature type="transmembrane region" description="Helical" evidence="8">
    <location>
        <begin position="319"/>
        <end position="337"/>
    </location>
</feature>
<feature type="transmembrane region" description="Helical" evidence="8">
    <location>
        <begin position="141"/>
        <end position="160"/>
    </location>
</feature>
<evidence type="ECO:0000256" key="8">
    <source>
        <dbReference type="SAM" id="Phobius"/>
    </source>
</evidence>
<evidence type="ECO:0000256" key="5">
    <source>
        <dbReference type="ARBA" id="ARBA00022989"/>
    </source>
</evidence>
<keyword evidence="6 8" id="KW-0472">Membrane</keyword>
<keyword evidence="2" id="KW-1003">Cell membrane</keyword>
<evidence type="ECO:0000256" key="4">
    <source>
        <dbReference type="ARBA" id="ARBA00022692"/>
    </source>
</evidence>
<feature type="transmembrane region" description="Helical" evidence="8">
    <location>
        <begin position="167"/>
        <end position="188"/>
    </location>
</feature>
<dbReference type="EMBL" id="JACJID010000006">
    <property type="protein sequence ID" value="MBA8930367.1"/>
    <property type="molecule type" value="Genomic_DNA"/>
</dbReference>
<feature type="transmembrane region" description="Helical" evidence="8">
    <location>
        <begin position="86"/>
        <end position="106"/>
    </location>
</feature>
<dbReference type="InterPro" id="IPR018584">
    <property type="entry name" value="GT87"/>
</dbReference>
<keyword evidence="4 8" id="KW-0812">Transmembrane</keyword>
<feature type="transmembrane region" description="Helical" evidence="8">
    <location>
        <begin position="258"/>
        <end position="278"/>
    </location>
</feature>
<dbReference type="RefSeq" id="WP_025354925.1">
    <property type="nucleotide sequence ID" value="NZ_BAAABQ010000025.1"/>
</dbReference>
<comment type="caution">
    <text evidence="9">The sequence shown here is derived from an EMBL/GenBank/DDBJ whole genome shotgun (WGS) entry which is preliminary data.</text>
</comment>
<feature type="transmembrane region" description="Helical" evidence="8">
    <location>
        <begin position="6"/>
        <end position="28"/>
    </location>
</feature>
<feature type="transmembrane region" description="Helical" evidence="8">
    <location>
        <begin position="284"/>
        <end position="307"/>
    </location>
</feature>
<evidence type="ECO:0000256" key="6">
    <source>
        <dbReference type="ARBA" id="ARBA00023136"/>
    </source>
</evidence>
<dbReference type="GO" id="GO:0016757">
    <property type="term" value="F:glycosyltransferase activity"/>
    <property type="evidence" value="ECO:0007669"/>
    <property type="project" value="UniProtKB-KW"/>
</dbReference>
<protein>
    <submittedName>
        <fullName evidence="9">Alpha-1,2-mannosyltransferase</fullName>
        <ecNumber evidence="9">2.4.1.-</ecNumber>
    </submittedName>
</protein>
<feature type="transmembrane region" description="Helical" evidence="8">
    <location>
        <begin position="194"/>
        <end position="215"/>
    </location>
</feature>
<evidence type="ECO:0000313" key="9">
    <source>
        <dbReference type="EMBL" id="MBA8930367.1"/>
    </source>
</evidence>
<evidence type="ECO:0000256" key="1">
    <source>
        <dbReference type="ARBA" id="ARBA00004651"/>
    </source>
</evidence>
<evidence type="ECO:0000256" key="7">
    <source>
        <dbReference type="ARBA" id="ARBA00024033"/>
    </source>
</evidence>
<evidence type="ECO:0000256" key="2">
    <source>
        <dbReference type="ARBA" id="ARBA00022475"/>
    </source>
</evidence>
<evidence type="ECO:0000256" key="3">
    <source>
        <dbReference type="ARBA" id="ARBA00022679"/>
    </source>
</evidence>
<reference evidence="9 10" key="1">
    <citation type="submission" date="2020-08" db="EMBL/GenBank/DDBJ databases">
        <title>Genomic Encyclopedia of Archaeal and Bacterial Type Strains, Phase II (KMG-II): from individual species to whole genera.</title>
        <authorList>
            <person name="Goeker M."/>
        </authorList>
    </citation>
    <scope>NUCLEOTIDE SEQUENCE [LARGE SCALE GENOMIC DNA]</scope>
    <source>
        <strain evidence="9 10">DSM 43850</strain>
    </source>
</reference>
<dbReference type="Pfam" id="PF09594">
    <property type="entry name" value="GT87"/>
    <property type="match status" value="1"/>
</dbReference>
<keyword evidence="3 9" id="KW-0808">Transferase</keyword>
<name>A0ABR6BUW8_9PSEU</name>
<dbReference type="Proteomes" id="UP000517916">
    <property type="component" value="Unassembled WGS sequence"/>
</dbReference>
<organism evidence="9 10">
    <name type="scientific">Kutzneria viridogrisea</name>
    <dbReference type="NCBI Taxonomy" id="47990"/>
    <lineage>
        <taxon>Bacteria</taxon>
        <taxon>Bacillati</taxon>
        <taxon>Actinomycetota</taxon>
        <taxon>Actinomycetes</taxon>
        <taxon>Pseudonocardiales</taxon>
        <taxon>Pseudonocardiaceae</taxon>
        <taxon>Kutzneria</taxon>
    </lineage>
</organism>